<reference evidence="2" key="1">
    <citation type="journal article" date="2021" name="Proc. Natl. Acad. Sci. U.S.A.">
        <title>A Catalog of Tens of Thousands of Viruses from Human Metagenomes Reveals Hidden Associations with Chronic Diseases.</title>
        <authorList>
            <person name="Tisza M.J."/>
            <person name="Buck C.B."/>
        </authorList>
    </citation>
    <scope>NUCLEOTIDE SEQUENCE</scope>
    <source>
        <strain evidence="2">CtFCq8</strain>
    </source>
</reference>
<organism evidence="2">
    <name type="scientific">Myoviridae sp. ctFCq8</name>
    <dbReference type="NCBI Taxonomy" id="2827605"/>
    <lineage>
        <taxon>Viruses</taxon>
        <taxon>Duplodnaviria</taxon>
        <taxon>Heunggongvirae</taxon>
        <taxon>Uroviricota</taxon>
        <taxon>Caudoviricetes</taxon>
    </lineage>
</organism>
<evidence type="ECO:0000256" key="1">
    <source>
        <dbReference type="SAM" id="Coils"/>
    </source>
</evidence>
<keyword evidence="2" id="KW-0645">Protease</keyword>
<protein>
    <submittedName>
        <fullName evidence="2">Prohead serine protease</fullName>
    </submittedName>
</protein>
<dbReference type="GO" id="GO:0008233">
    <property type="term" value="F:peptidase activity"/>
    <property type="evidence" value="ECO:0007669"/>
    <property type="project" value="UniProtKB-KW"/>
</dbReference>
<proteinExistence type="predicted"/>
<evidence type="ECO:0000313" key="2">
    <source>
        <dbReference type="EMBL" id="DAD69690.1"/>
    </source>
</evidence>
<keyword evidence="2" id="KW-0378">Hydrolase</keyword>
<name>A0A8S5LIB4_9CAUD</name>
<keyword evidence="1" id="KW-0175">Coiled coil</keyword>
<dbReference type="GO" id="GO:0006508">
    <property type="term" value="P:proteolysis"/>
    <property type="evidence" value="ECO:0007669"/>
    <property type="project" value="UniProtKB-KW"/>
</dbReference>
<sequence length="316" mass="34881">MKKVVISTSAVNSYGSRVLTSGIDFEQYKRNPVLLWMHRRGDREDVPIGRMEDIHLEGDKLIGTPVFDRSDEFAKKIADKWDNDFLRMASAGLSIVELSDDPSLVLPGQTRMTITRSKLEEVSIVDIGANDDAMAVSLYTAGGEQLTLSQMELASDLPLLTTDSNHSTLNTPNEMNEKIALALGLSADATDEQAMSAIAQLKAEVDQAKKLKLALIDEQLASAVQSGKLPKEQEETYRQIGLTMGAETLRITLSTLSAPQRASSIIRPSSQMEQTKFAKFTDIPTDRLEAFKAENPDEYARLYTDHFGFPPPSLSR</sequence>
<feature type="coiled-coil region" evidence="1">
    <location>
        <begin position="191"/>
        <end position="218"/>
    </location>
</feature>
<dbReference type="EMBL" id="BK015854">
    <property type="protein sequence ID" value="DAD69690.1"/>
    <property type="molecule type" value="Genomic_DNA"/>
</dbReference>
<accession>A0A8S5LIB4</accession>